<dbReference type="Proteomes" id="UP000254259">
    <property type="component" value="Chromosome CBM2636"/>
</dbReference>
<feature type="region of interest" description="Disordered" evidence="1">
    <location>
        <begin position="71"/>
        <end position="90"/>
    </location>
</feature>
<proteinExistence type="predicted"/>
<feature type="region of interest" description="Disordered" evidence="1">
    <location>
        <begin position="37"/>
        <end position="57"/>
    </location>
</feature>
<reference evidence="2 3" key="1">
    <citation type="submission" date="2018-01" db="EMBL/GenBank/DDBJ databases">
        <authorList>
            <person name="Clerissi C."/>
        </authorList>
    </citation>
    <scope>NUCLEOTIDE SEQUENCE [LARGE SCALE GENOMIC DNA]</scope>
    <source>
        <strain evidence="2">Cupriavidus taiwanensis SWF 66322</strain>
    </source>
</reference>
<gene>
    <name evidence="2" type="ORF">CBM2636_20736</name>
</gene>
<dbReference type="AlphaFoldDB" id="A0A9Q7XTB0"/>
<accession>A0A9Q7XTB0</accession>
<sequence>MPSAWRWRRSRASCAHCARPASITSPPVGAASCRTCSRQRRGRAVSAMPPTGDDPEPDAVLRWLLRLRTSTVHEPRGSKAGEPPLPGSPLQQAIRCRLSFSAMTMTDRLTPMPDAPVRPLRTGRARASAVALAPSLPQRTKRAISPRRIGAPPDSARFPA</sequence>
<name>A0A9Q7XTB0_9BURK</name>
<organism evidence="2 3">
    <name type="scientific">Cupriavidus taiwanensis</name>
    <dbReference type="NCBI Taxonomy" id="164546"/>
    <lineage>
        <taxon>Bacteria</taxon>
        <taxon>Pseudomonadati</taxon>
        <taxon>Pseudomonadota</taxon>
        <taxon>Betaproteobacteria</taxon>
        <taxon>Burkholderiales</taxon>
        <taxon>Burkholderiaceae</taxon>
        <taxon>Cupriavidus</taxon>
    </lineage>
</organism>
<feature type="region of interest" description="Disordered" evidence="1">
    <location>
        <begin position="107"/>
        <end position="160"/>
    </location>
</feature>
<evidence type="ECO:0000313" key="3">
    <source>
        <dbReference type="Proteomes" id="UP000254259"/>
    </source>
</evidence>
<dbReference type="EMBL" id="LT984813">
    <property type="protein sequence ID" value="SPD66202.1"/>
    <property type="molecule type" value="Genomic_DNA"/>
</dbReference>
<dbReference type="PROSITE" id="PS51257">
    <property type="entry name" value="PROKAR_LIPOPROTEIN"/>
    <property type="match status" value="1"/>
</dbReference>
<protein>
    <submittedName>
        <fullName evidence="2">Uncharacterized protein</fullName>
    </submittedName>
</protein>
<evidence type="ECO:0000313" key="2">
    <source>
        <dbReference type="EMBL" id="SPD66202.1"/>
    </source>
</evidence>
<evidence type="ECO:0000256" key="1">
    <source>
        <dbReference type="SAM" id="MobiDB-lite"/>
    </source>
</evidence>